<geneLocation type="chloroplast" evidence="10"/>
<dbReference type="InterPro" id="IPR037268">
    <property type="entry name" value="PSII_PsbT_sf"/>
</dbReference>
<dbReference type="GO" id="GO:0009535">
    <property type="term" value="C:chloroplast thylakoid membrane"/>
    <property type="evidence" value="ECO:0007669"/>
    <property type="project" value="UniProtKB-SubCell"/>
</dbReference>
<proteinExistence type="inferred from homology"/>
<sequence length="32" mass="3789">MEALVYVFLLIGTLMIIFFAIFFREPPRIAKK</sequence>
<comment type="subcellular location">
    <subcellularLocation>
        <location evidence="8">Plastid</location>
        <location evidence="8">Chloroplast thylakoid membrane</location>
        <topology evidence="8">Single-pass membrane protein</topology>
    </subcellularLocation>
</comment>
<keyword evidence="3 8" id="KW-0812">Transmembrane</keyword>
<evidence type="ECO:0000256" key="8">
    <source>
        <dbReference type="HAMAP-Rule" id="MF_00808"/>
    </source>
</evidence>
<protein>
    <recommendedName>
        <fullName evidence="8">Photosystem II reaction center protein T</fullName>
        <shortName evidence="8">PSII-T</shortName>
    </recommendedName>
</protein>
<keyword evidence="6 8" id="KW-0472">Membrane</keyword>
<dbReference type="SUPFAM" id="SSF161029">
    <property type="entry name" value="Photosystem II reaction center protein T, PsbT"/>
    <property type="match status" value="1"/>
</dbReference>
<dbReference type="GO" id="GO:0009539">
    <property type="term" value="C:photosystem II reaction center"/>
    <property type="evidence" value="ECO:0007669"/>
    <property type="project" value="InterPro"/>
</dbReference>
<keyword evidence="5 8" id="KW-0793">Thylakoid</keyword>
<organism evidence="10">
    <name type="scientific">Cyanidiaceae sp. MX-AZ01</name>
    <dbReference type="NCBI Taxonomy" id="1503164"/>
    <lineage>
        <taxon>Eukaryota</taxon>
        <taxon>Rhodophyta</taxon>
        <taxon>Bangiophyceae</taxon>
        <taxon>Cyanidiales</taxon>
        <taxon>Cyanidiaceae</taxon>
    </lineage>
</organism>
<dbReference type="SMR" id="A0A060A4Z4"/>
<dbReference type="HAMAP" id="MF_00808">
    <property type="entry name" value="PSII_PsbT"/>
    <property type="match status" value="1"/>
</dbReference>
<keyword evidence="2 8" id="KW-0602">Photosynthesis</keyword>
<keyword evidence="10" id="KW-0934">Plastid</keyword>
<gene>
    <name evidence="8 10" type="primary">psbT</name>
</gene>
<comment type="similarity">
    <text evidence="1 8">Belongs to the PsbT family.</text>
</comment>
<evidence type="ECO:0000256" key="5">
    <source>
        <dbReference type="ARBA" id="ARBA00023078"/>
    </source>
</evidence>
<evidence type="ECO:0000256" key="7">
    <source>
        <dbReference type="ARBA" id="ARBA00023276"/>
    </source>
</evidence>
<feature type="transmembrane region" description="Helical" evidence="9">
    <location>
        <begin position="6"/>
        <end position="23"/>
    </location>
</feature>
<evidence type="ECO:0000256" key="2">
    <source>
        <dbReference type="ARBA" id="ARBA00022531"/>
    </source>
</evidence>
<dbReference type="PANTHER" id="PTHR36411">
    <property type="match status" value="1"/>
</dbReference>
<evidence type="ECO:0000256" key="3">
    <source>
        <dbReference type="ARBA" id="ARBA00022692"/>
    </source>
</evidence>
<evidence type="ECO:0000256" key="9">
    <source>
        <dbReference type="SAM" id="Phobius"/>
    </source>
</evidence>
<name>A0A060A4Z4_9RHOD</name>
<comment type="subunit">
    <text evidence="8">PSII is composed of 1 copy each of membrane proteins PsbA, PsbB, PsbC, PsbD, PsbE, PsbF, PsbH, PsbI, PsbJ, PsbK, PsbL, PsbM, PsbT, PsbX, PsbY, PsbZ, Psb30/Ycf12, at least 3 peripheral proteins of the oxygen-evolving complex and a large number of cofactors. It forms dimeric complexes.</text>
</comment>
<accession>A0A060A4Z4</accession>
<evidence type="ECO:0000256" key="1">
    <source>
        <dbReference type="ARBA" id="ARBA00008658"/>
    </source>
</evidence>
<dbReference type="EMBL" id="KJ569775">
    <property type="protein sequence ID" value="AIA61169.1"/>
    <property type="molecule type" value="Genomic_DNA"/>
</dbReference>
<dbReference type="GO" id="GO:0015979">
    <property type="term" value="P:photosynthesis"/>
    <property type="evidence" value="ECO:0007669"/>
    <property type="project" value="UniProtKB-UniRule"/>
</dbReference>
<keyword evidence="10" id="KW-0150">Chloroplast</keyword>
<keyword evidence="7 8" id="KW-0604">Photosystem II</keyword>
<dbReference type="InterPro" id="IPR001743">
    <property type="entry name" value="PSII_PsbT"/>
</dbReference>
<evidence type="ECO:0000313" key="10">
    <source>
        <dbReference type="EMBL" id="AIA61169.1"/>
    </source>
</evidence>
<dbReference type="AlphaFoldDB" id="A0A060A4Z4"/>
<reference evidence="10" key="1">
    <citation type="submission" date="2014-03" db="EMBL/GenBank/DDBJ databases">
        <title>Metagenomic reconstruction of the complete chloroplast and mitochondrial genomes of a novel unicellular red alga from the Cyanidiaceae family.</title>
        <authorList>
            <person name="Servin-Garciduenas L.E."/>
            <person name="Martinez-Romero E."/>
        </authorList>
    </citation>
    <scope>NUCLEOTIDE SEQUENCE</scope>
    <source>
        <strain evidence="10">MX-AZ01</strain>
    </source>
</reference>
<comment type="function">
    <text evidence="8">Found at the monomer-monomer interface of the photosystem II (PS II) dimer, plays a role in assembly and dimerization of PSII. PSII is a light-driven water plastoquinone oxidoreductase, using light energy to abstract electrons from H(2)O, generating a proton gradient subsequently used for ATP formation.</text>
</comment>
<evidence type="ECO:0000256" key="6">
    <source>
        <dbReference type="ARBA" id="ARBA00023136"/>
    </source>
</evidence>
<dbReference type="PANTHER" id="PTHR36411:SF2">
    <property type="entry name" value="PHOTOSYSTEM II REACTION CENTER PROTEIN T"/>
    <property type="match status" value="1"/>
</dbReference>
<evidence type="ECO:0000256" key="4">
    <source>
        <dbReference type="ARBA" id="ARBA00022989"/>
    </source>
</evidence>
<dbReference type="Pfam" id="PF01405">
    <property type="entry name" value="PsbT"/>
    <property type="match status" value="1"/>
</dbReference>
<keyword evidence="4 8" id="KW-1133">Transmembrane helix</keyword>